<dbReference type="Pfam" id="PF00440">
    <property type="entry name" value="TetR_N"/>
    <property type="match status" value="1"/>
</dbReference>
<dbReference type="Proteomes" id="UP000317722">
    <property type="component" value="Unassembled WGS sequence"/>
</dbReference>
<feature type="domain" description="HTH tetR-type" evidence="3">
    <location>
        <begin position="25"/>
        <end position="85"/>
    </location>
</feature>
<evidence type="ECO:0000259" key="3">
    <source>
        <dbReference type="PROSITE" id="PS50977"/>
    </source>
</evidence>
<dbReference type="EMBL" id="RCZM01000002">
    <property type="protein sequence ID" value="TPG18217.1"/>
    <property type="molecule type" value="Genomic_DNA"/>
</dbReference>
<dbReference type="InterPro" id="IPR050109">
    <property type="entry name" value="HTH-type_TetR-like_transc_reg"/>
</dbReference>
<name>A0A502CY73_9MICO</name>
<evidence type="ECO:0000313" key="4">
    <source>
        <dbReference type="EMBL" id="TPG18217.1"/>
    </source>
</evidence>
<proteinExistence type="predicted"/>
<dbReference type="InterPro" id="IPR009057">
    <property type="entry name" value="Homeodomain-like_sf"/>
</dbReference>
<dbReference type="PROSITE" id="PS50977">
    <property type="entry name" value="HTH_TETR_2"/>
    <property type="match status" value="1"/>
</dbReference>
<protein>
    <submittedName>
        <fullName evidence="4">TetR family transcriptional regulator</fullName>
    </submittedName>
</protein>
<comment type="caution">
    <text evidence="4">The sequence shown here is derived from an EMBL/GenBank/DDBJ whole genome shotgun (WGS) entry which is preliminary data.</text>
</comment>
<organism evidence="4 5">
    <name type="scientific">Pedococcus bigeumensis</name>
    <dbReference type="NCBI Taxonomy" id="433644"/>
    <lineage>
        <taxon>Bacteria</taxon>
        <taxon>Bacillati</taxon>
        <taxon>Actinomycetota</taxon>
        <taxon>Actinomycetes</taxon>
        <taxon>Micrococcales</taxon>
        <taxon>Intrasporangiaceae</taxon>
        <taxon>Pedococcus</taxon>
    </lineage>
</organism>
<dbReference type="Gene3D" id="1.10.357.10">
    <property type="entry name" value="Tetracycline Repressor, domain 2"/>
    <property type="match status" value="1"/>
</dbReference>
<evidence type="ECO:0000256" key="1">
    <source>
        <dbReference type="ARBA" id="ARBA00023125"/>
    </source>
</evidence>
<keyword evidence="1 2" id="KW-0238">DNA-binding</keyword>
<dbReference type="GO" id="GO:0003700">
    <property type="term" value="F:DNA-binding transcription factor activity"/>
    <property type="evidence" value="ECO:0007669"/>
    <property type="project" value="TreeGrafter"/>
</dbReference>
<gene>
    <name evidence="4" type="ORF">EAH86_07510</name>
</gene>
<dbReference type="OrthoDB" id="4823039at2"/>
<dbReference type="PANTHER" id="PTHR30055">
    <property type="entry name" value="HTH-TYPE TRANSCRIPTIONAL REGULATOR RUTR"/>
    <property type="match status" value="1"/>
</dbReference>
<dbReference type="InterPro" id="IPR001647">
    <property type="entry name" value="HTH_TetR"/>
</dbReference>
<feature type="DNA-binding region" description="H-T-H motif" evidence="2">
    <location>
        <begin position="48"/>
        <end position="67"/>
    </location>
</feature>
<accession>A0A502CY73</accession>
<evidence type="ECO:0000313" key="5">
    <source>
        <dbReference type="Proteomes" id="UP000317722"/>
    </source>
</evidence>
<sequence>MMRVPRPTVKRTRPYDSTARRIAAEQRRARVLDAASVRFTADGYAATSVAAVAADAGVSAEMVYKAFGGKPGLVRALWSRALVGDGPVPAEERSDALPAAHDEPRDVVAGWARLSMEVAPRAAPVALLVREAAASDGAAVRLREELDQQRLERMAHNVAAIHHHLRPGMSVDEARDVLFALSSPELYEILVMHQGWSVAAYADFVRRGIVAELLAD</sequence>
<keyword evidence="5" id="KW-1185">Reference proteome</keyword>
<reference evidence="4 5" key="1">
    <citation type="journal article" date="2019" name="Environ. Microbiol.">
        <title>Species interactions and distinct microbial communities in high Arctic permafrost affected cryosols are associated with the CH4 and CO2 gas fluxes.</title>
        <authorList>
            <person name="Altshuler I."/>
            <person name="Hamel J."/>
            <person name="Turney S."/>
            <person name="Magnuson E."/>
            <person name="Levesque R."/>
            <person name="Greer C."/>
            <person name="Whyte L.G."/>
        </authorList>
    </citation>
    <scope>NUCLEOTIDE SEQUENCE [LARGE SCALE GENOMIC DNA]</scope>
    <source>
        <strain evidence="4 5">S9.3A</strain>
    </source>
</reference>
<dbReference type="SUPFAM" id="SSF46689">
    <property type="entry name" value="Homeodomain-like"/>
    <property type="match status" value="1"/>
</dbReference>
<dbReference type="GO" id="GO:0000976">
    <property type="term" value="F:transcription cis-regulatory region binding"/>
    <property type="evidence" value="ECO:0007669"/>
    <property type="project" value="TreeGrafter"/>
</dbReference>
<evidence type="ECO:0000256" key="2">
    <source>
        <dbReference type="PROSITE-ProRule" id="PRU00335"/>
    </source>
</evidence>
<dbReference type="AlphaFoldDB" id="A0A502CY73"/>
<dbReference type="PANTHER" id="PTHR30055:SF146">
    <property type="entry name" value="HTH-TYPE TRANSCRIPTIONAL DUAL REGULATOR CECR"/>
    <property type="match status" value="1"/>
</dbReference>